<accession>A0A836CD49</accession>
<evidence type="ECO:0000313" key="5">
    <source>
        <dbReference type="Proteomes" id="UP000664859"/>
    </source>
</evidence>
<evidence type="ECO:0000259" key="3">
    <source>
        <dbReference type="Pfam" id="PF01833"/>
    </source>
</evidence>
<organism evidence="4 5">
    <name type="scientific">Tribonema minus</name>
    <dbReference type="NCBI Taxonomy" id="303371"/>
    <lineage>
        <taxon>Eukaryota</taxon>
        <taxon>Sar</taxon>
        <taxon>Stramenopiles</taxon>
        <taxon>Ochrophyta</taxon>
        <taxon>PX clade</taxon>
        <taxon>Xanthophyceae</taxon>
        <taxon>Tribonematales</taxon>
        <taxon>Tribonemataceae</taxon>
        <taxon>Tribonema</taxon>
    </lineage>
</organism>
<feature type="region of interest" description="Disordered" evidence="1">
    <location>
        <begin position="2368"/>
        <end position="2396"/>
    </location>
</feature>
<keyword evidence="2" id="KW-0472">Membrane</keyword>
<feature type="transmembrane region" description="Helical" evidence="2">
    <location>
        <begin position="1684"/>
        <end position="1705"/>
    </location>
</feature>
<feature type="region of interest" description="Disordered" evidence="1">
    <location>
        <begin position="2434"/>
        <end position="2460"/>
    </location>
</feature>
<evidence type="ECO:0000313" key="4">
    <source>
        <dbReference type="EMBL" id="KAG5181299.1"/>
    </source>
</evidence>
<feature type="compositionally biased region" description="Pro residues" evidence="1">
    <location>
        <begin position="1755"/>
        <end position="1766"/>
    </location>
</feature>
<feature type="transmembrane region" description="Helical" evidence="2">
    <location>
        <begin position="2077"/>
        <end position="2102"/>
    </location>
</feature>
<protein>
    <recommendedName>
        <fullName evidence="3">IPT/TIG domain-containing protein</fullName>
    </recommendedName>
</protein>
<sequence>MSFFMRYVAVVLAVGCCVQTLAMVNYTASLVLTEEYMTYANATATSSGSPTAMTNLQLGDEEVAYAPLVQPWTFYGMDTLDSYDGVDISSDGWISFVDPLGNPWYNGHLLGQQCGPGAMIAPFWMDLYPGDQRYYTGESGVYIGYVDNLRFKGTVIAYDRVPIYMTPLTVSFEIGLADDGTGTFTIVYDNLESIPDYVVVGWQTANATVGTTLCSIYNFYDADLDPCWKFLKGAAAATTQPGTLTIVVAVADAADAPTTKDGYYLASGGGGQYLCLRCDVLLLQLPESIQGSFYGSSYTNVTVIAQGLIFLRDLGVELGPPDSISVRNVDWTWFSGYPMLAPLYGPLDLTCGGTVYAGETSDGAYAVVLQDVQLRDSSDLCDPAITADIEVVITTTATEIGIAMGTNAVIDPARFVYEVGWSSVDGIELICSNLMCQFATLASDNSGLEETGPSSNNFAAVMFSSSSSTSTNLAQDLIDVPLALSHFGVEAIAATIVTLVSPAAECAVAYVGTTSYTLTADEFSFKLPYTYNSGATILYAVLSMPGGGALAAPDSIISINKPDSSSSDTAGPETGMSILFVPGAAAADSEFGPKFYFTIVFYSSGIVTMFWRFWDEVGAETLLRSNTMGLRGEFADATPFMVSIPICGFESCLDRYLVYTMRLEPVVNVATAQPVHGAVLAPGSRFRLKSLATSYQLSKLDEGGKVDPFNAPADLWNYFEYDLGVPAPWTVTSGCQLVNFQWPGGDATWDYHGHTYSGFHVCPAGYIVMGGEMTSFIPSWLDRPGLEMATAEPVEHIQNPIIAPFWADLDGYSMCTNSSCVYEDDETLVVRQNPAVPTSHERGTFVHWEVVLHKCGDFEIKIIDTDFDLSSAIDGNVTIGWQDASGTRGLNVCHGESCNCRSTPLYAYASSGLCTFAPSLTGGEVVVSDQALHHHLHGAAGGDQILLKYRNFKYIPFFVDTSIYQVRYTNRDDPSQFYVVDGLIGADITLDTANSQLNVTTPAIGDGKAGFRHAVISVLYTADDVLNTLDTTFECSLETAWTGMVAASGPARDFEDSLAYVAAGVDADGTAATITVQGKGFSSDVDYYLQYTMETVAGMDSATLPAEAFATDSKAKCFFVNGEELACPAVNWGFDYRAGLVTVDLVRLEDDTLLPVLRARAEALVVEVVPQVLSKDLNNSGAGGGTSITVYGAGFIVEDKYNCVFYTSDESLSTAAVFLSNTALTCQAPVWGGVQPAGDIEFTVEVTSSGASKTAYEYIPLPLSQGQGFSIFTFWEEWEATTVTDASAAGGALLTILGYGFLDSTGEYVCKIGDTGGAVPYASTSLDGIWIKPRLITCETTPYDSSVDIGQELRVIKRTDNTPVPRFGSNATNFSVPFRVSVYRLDIDATDYYIQFKHGADSIIAGPAQPSSCVDSTTTPYCLTVTTPRWVYAIQNNTVVDITVVKEVGRPIKSSVKYTFNAYKVDLYRVSVQFTVVDLQGEWTTVTRASFEATVADITGVTPAGVAIDATAIEGRRLSTNDLQISATIVVQSEAEAAAAVKALGANDDLTAALAVNGVTVGLASVSSVEQKQVQGAGGVYSCVICSAGTYCTNPRGCDGKCDMCPTGADCSAQGTGIPPVLPAYWRAQPESADTSTYGYHACVTAANCLGGADSVCADNFYLGTDGSCNICQGSAATAKLSKAGIIIVFLLAAAVIMSGMGGAAAGTTVKAGIVVLLGTAVVMGGMVYYLKSIFNPAYPPPTFTPEAVDAPDPYQNPPPTDPMKPIPFYARKERRRSSIMMETEAMAAELAVQAGGAPEAVAAKIAARHASCITKHQPSSYAAARGRTTGTHARRSVDSSNVAAGAALQRAEGQMAEDGSGRGSAQTAGRVAGHAVMMASACSLVEGAMLEQNNASKDGDFKTAGGTTVVAAATEQLHSINGMVGGGSAAQQGGQHNSGNNGGIGDMVEIAGANDTGADVSDVNTGVEDGGNTASVGDAADVGQQAVCGVKGMNHATRAVDVNLGIREGLSALISSISSKMKVSIGFVQVFSSLQMNVSVHWPDTLMNLMVAMKVININIINIPGLSLSCIKLMNIYMAFLAAIFTPIIIAVGLCITYIIAGTWLKHKARQAHSQLRASLHERKIWMRNKMLTLLLWLTLLIYPTVSRTIFQLDNGQRYLHSDLSVDCNTPLHNTYQAAAIVACLFYTVGIPVALIYVLKTRRFDPNWRSGLSFLFNNYEAPYWWFEVYDMVRRMVLVGLIIFIMPDLLQLAAMTVLALTYYCGLLIMADVSGEDNYNVTLFNGFILLINGALICIVMPVTFLIQLRMLSKSAKKFVSSLSPRVEGLKLAVSMRGKSAFALGASGKGFGLGGSGSFNMTTSSGKDFTSLSGSLSPRSASPPAGFVSAGELRSDPHPRRFRSAEAAGVSAGVHGLIVFDDTDDSKPVDRADAMRRLGGARRASKAALPASPTAGAGFSDL</sequence>
<dbReference type="InterPro" id="IPR013783">
    <property type="entry name" value="Ig-like_fold"/>
</dbReference>
<evidence type="ECO:0000256" key="1">
    <source>
        <dbReference type="SAM" id="MobiDB-lite"/>
    </source>
</evidence>
<proteinExistence type="predicted"/>
<keyword evidence="2" id="KW-0812">Transmembrane</keyword>
<keyword evidence="2" id="KW-1133">Transmembrane helix</keyword>
<keyword evidence="5" id="KW-1185">Reference proteome</keyword>
<feature type="transmembrane region" description="Helical" evidence="2">
    <location>
        <begin position="2132"/>
        <end position="2152"/>
    </location>
</feature>
<feature type="transmembrane region" description="Helical" evidence="2">
    <location>
        <begin position="2237"/>
        <end position="2263"/>
    </location>
</feature>
<dbReference type="Gene3D" id="2.60.40.10">
    <property type="entry name" value="Immunoglobulins"/>
    <property type="match status" value="1"/>
</dbReference>
<feature type="transmembrane region" description="Helical" evidence="2">
    <location>
        <begin position="2177"/>
        <end position="2200"/>
    </location>
</feature>
<evidence type="ECO:0000256" key="2">
    <source>
        <dbReference type="SAM" id="Phobius"/>
    </source>
</evidence>
<comment type="caution">
    <text evidence="4">The sequence shown here is derived from an EMBL/GenBank/DDBJ whole genome shotgun (WGS) entry which is preliminary data.</text>
</comment>
<gene>
    <name evidence="4" type="ORF">JKP88DRAFT_241559</name>
</gene>
<feature type="transmembrane region" description="Helical" evidence="2">
    <location>
        <begin position="2283"/>
        <end position="2305"/>
    </location>
</feature>
<dbReference type="Pfam" id="PF01833">
    <property type="entry name" value="TIG"/>
    <property type="match status" value="1"/>
</dbReference>
<feature type="domain" description="IPT/TIG" evidence="3">
    <location>
        <begin position="1178"/>
        <end position="1258"/>
    </location>
</feature>
<dbReference type="PANTHER" id="PTHR11319:SF35">
    <property type="entry name" value="OUTER MEMBRANE PROTEIN PMPC-RELATED"/>
    <property type="match status" value="1"/>
</dbReference>
<dbReference type="Proteomes" id="UP000664859">
    <property type="component" value="Unassembled WGS sequence"/>
</dbReference>
<feature type="transmembrane region" description="Helical" evidence="2">
    <location>
        <begin position="1712"/>
        <end position="1731"/>
    </location>
</feature>
<feature type="region of interest" description="Disordered" evidence="1">
    <location>
        <begin position="1747"/>
        <end position="1767"/>
    </location>
</feature>
<reference evidence="4" key="1">
    <citation type="submission" date="2021-02" db="EMBL/GenBank/DDBJ databases">
        <title>First Annotated Genome of the Yellow-green Alga Tribonema minus.</title>
        <authorList>
            <person name="Mahan K.M."/>
        </authorList>
    </citation>
    <scope>NUCLEOTIDE SEQUENCE</scope>
    <source>
        <strain evidence="4">UTEX B ZZ1240</strain>
    </source>
</reference>
<dbReference type="EMBL" id="JAFCMP010000334">
    <property type="protein sequence ID" value="KAG5181299.1"/>
    <property type="molecule type" value="Genomic_DNA"/>
</dbReference>
<dbReference type="InterPro" id="IPR002909">
    <property type="entry name" value="IPT_dom"/>
</dbReference>
<feature type="compositionally biased region" description="Low complexity" evidence="1">
    <location>
        <begin position="2369"/>
        <end position="2384"/>
    </location>
</feature>
<dbReference type="PANTHER" id="PTHR11319">
    <property type="entry name" value="G PROTEIN-COUPLED RECEPTOR-RELATED"/>
    <property type="match status" value="1"/>
</dbReference>
<name>A0A836CD49_9STRA</name>